<dbReference type="OrthoDB" id="283575at2759"/>
<name>A0A811UCB9_CERCA</name>
<evidence type="ECO:0000313" key="1">
    <source>
        <dbReference type="EMBL" id="CAD6995085.1"/>
    </source>
</evidence>
<reference evidence="1" key="1">
    <citation type="submission" date="2020-11" db="EMBL/GenBank/DDBJ databases">
        <authorList>
            <person name="Whitehead M."/>
        </authorList>
    </citation>
    <scope>NUCLEOTIDE SEQUENCE</scope>
    <source>
        <strain evidence="1">EGII</strain>
    </source>
</reference>
<keyword evidence="2" id="KW-1185">Reference proteome</keyword>
<dbReference type="Proteomes" id="UP000606786">
    <property type="component" value="Unassembled WGS sequence"/>
</dbReference>
<dbReference type="EMBL" id="CAJHJT010000001">
    <property type="protein sequence ID" value="CAD6995085.1"/>
    <property type="molecule type" value="Genomic_DNA"/>
</dbReference>
<gene>
    <name evidence="1" type="ORF">CCAP1982_LOCUS3809</name>
</gene>
<dbReference type="AlphaFoldDB" id="A0A811UCB9"/>
<dbReference type="Gene3D" id="2.60.40.3510">
    <property type="match status" value="1"/>
</dbReference>
<organism evidence="1 2">
    <name type="scientific">Ceratitis capitata</name>
    <name type="common">Mediterranean fruit fly</name>
    <name type="synonym">Tephritis capitata</name>
    <dbReference type="NCBI Taxonomy" id="7213"/>
    <lineage>
        <taxon>Eukaryota</taxon>
        <taxon>Metazoa</taxon>
        <taxon>Ecdysozoa</taxon>
        <taxon>Arthropoda</taxon>
        <taxon>Hexapoda</taxon>
        <taxon>Insecta</taxon>
        <taxon>Pterygota</taxon>
        <taxon>Neoptera</taxon>
        <taxon>Endopterygota</taxon>
        <taxon>Diptera</taxon>
        <taxon>Brachycera</taxon>
        <taxon>Muscomorpha</taxon>
        <taxon>Tephritoidea</taxon>
        <taxon>Tephritidae</taxon>
        <taxon>Ceratitis</taxon>
        <taxon>Ceratitis</taxon>
    </lineage>
</organism>
<protein>
    <submittedName>
        <fullName evidence="1">(Mediterranean fruit fly) hypothetical protein</fullName>
    </submittedName>
</protein>
<comment type="caution">
    <text evidence="1">The sequence shown here is derived from an EMBL/GenBank/DDBJ whole genome shotgun (WGS) entry which is preliminary data.</text>
</comment>
<evidence type="ECO:0000313" key="2">
    <source>
        <dbReference type="Proteomes" id="UP000606786"/>
    </source>
</evidence>
<proteinExistence type="predicted"/>
<accession>A0A811UCB9</accession>
<sequence length="146" mass="16495">MLNLLCFATVQFLSLETNTYKSFTLILQALDMYNTSYPDSERLIEETAFSGVILPSPEWKTLDHMARMLVLHIGLECNVPLLTITRRVRLSVDRATINSVTTHAVRRDRNSAWAVGRASIVRRQFVGPAVTRHMGNVNNQAVASEY</sequence>